<evidence type="ECO:0000313" key="6">
    <source>
        <dbReference type="Ensembl" id="ENSSRHP00000031982.1"/>
    </source>
</evidence>
<dbReference type="InterPro" id="IPR054082">
    <property type="entry name" value="Talin_IBS2B"/>
</dbReference>
<evidence type="ECO:0000259" key="5">
    <source>
        <dbReference type="PROSITE" id="PS50945"/>
    </source>
</evidence>
<reference evidence="6" key="2">
    <citation type="submission" date="2025-09" db="UniProtKB">
        <authorList>
            <consortium name="Ensembl"/>
        </authorList>
    </citation>
    <scope>IDENTIFICATION</scope>
</reference>
<dbReference type="GO" id="GO:0030036">
    <property type="term" value="P:actin cytoskeleton organization"/>
    <property type="evidence" value="ECO:0007669"/>
    <property type="project" value="TreeGrafter"/>
</dbReference>
<evidence type="ECO:0000256" key="1">
    <source>
        <dbReference type="ARBA" id="ARBA00004496"/>
    </source>
</evidence>
<keyword evidence="7" id="KW-1185">Reference proteome</keyword>
<dbReference type="InterPro" id="IPR015009">
    <property type="entry name" value="Vinculin-bd_dom"/>
</dbReference>
<dbReference type="FunFam" id="1.20.120.230:FF:000005">
    <property type="entry name" value="Talin 1"/>
    <property type="match status" value="1"/>
</dbReference>
<dbReference type="SUPFAM" id="SSF109885">
    <property type="entry name" value="I/LWEQ domain"/>
    <property type="match status" value="4"/>
</dbReference>
<dbReference type="GO" id="GO:0005925">
    <property type="term" value="C:focal adhesion"/>
    <property type="evidence" value="ECO:0007669"/>
    <property type="project" value="InterPro"/>
</dbReference>
<accession>A0A673I204</accession>
<evidence type="ECO:0000313" key="7">
    <source>
        <dbReference type="Proteomes" id="UP000472270"/>
    </source>
</evidence>
<evidence type="ECO:0000256" key="4">
    <source>
        <dbReference type="SAM" id="MobiDB-lite"/>
    </source>
</evidence>
<dbReference type="SUPFAM" id="SSF47220">
    <property type="entry name" value="alpha-catenin/vinculin-like"/>
    <property type="match status" value="3"/>
</dbReference>
<protein>
    <submittedName>
        <fullName evidence="6">Talin-1-like</fullName>
    </submittedName>
</protein>
<dbReference type="Ensembl" id="ENSSRHT00000032912.1">
    <property type="protein sequence ID" value="ENSSRHP00000031982.1"/>
    <property type="gene ID" value="ENSSRHG00000008759.1"/>
</dbReference>
<dbReference type="Gene3D" id="1.20.1420.10">
    <property type="entry name" value="Talin, central domain"/>
    <property type="match status" value="7"/>
</dbReference>
<name>A0A673I204_9TELE</name>
<dbReference type="FunFam" id="1.20.1420.10:FF:000006">
    <property type="entry name" value="Talin 2"/>
    <property type="match status" value="1"/>
</dbReference>
<keyword evidence="2" id="KW-0963">Cytoplasm</keyword>
<dbReference type="FunFam" id="1.20.120.230:FF:000004">
    <property type="entry name" value="Talin 2"/>
    <property type="match status" value="1"/>
</dbReference>
<dbReference type="PANTHER" id="PTHR19981">
    <property type="entry name" value="TALIN"/>
    <property type="match status" value="1"/>
</dbReference>
<dbReference type="InterPro" id="IPR036723">
    <property type="entry name" value="Alpha-catenin/vinculin-like_sf"/>
</dbReference>
<dbReference type="PROSITE" id="PS50945">
    <property type="entry name" value="I_LWEQ"/>
    <property type="match status" value="1"/>
</dbReference>
<feature type="domain" description="I/LWEQ" evidence="5">
    <location>
        <begin position="1457"/>
        <end position="1704"/>
    </location>
</feature>
<dbReference type="Pfam" id="PF25177">
    <property type="entry name" value="Talin_VBS2"/>
    <property type="match status" value="1"/>
</dbReference>
<dbReference type="Pfam" id="PF08913">
    <property type="entry name" value="VBS"/>
    <property type="match status" value="1"/>
</dbReference>
<dbReference type="Gene3D" id="1.20.1410.10">
    <property type="entry name" value="I/LWEQ domain"/>
    <property type="match status" value="1"/>
</dbReference>
<dbReference type="GO" id="GO:0001726">
    <property type="term" value="C:ruffle"/>
    <property type="evidence" value="ECO:0007669"/>
    <property type="project" value="InterPro"/>
</dbReference>
<dbReference type="GO" id="GO:0005200">
    <property type="term" value="F:structural constituent of cytoskeleton"/>
    <property type="evidence" value="ECO:0007669"/>
    <property type="project" value="InterPro"/>
</dbReference>
<dbReference type="GO" id="GO:0051015">
    <property type="term" value="F:actin filament binding"/>
    <property type="evidence" value="ECO:0007669"/>
    <property type="project" value="InterPro"/>
</dbReference>
<dbReference type="InterPro" id="IPR036476">
    <property type="entry name" value="Talin_cent_sf"/>
</dbReference>
<comment type="subcellular location">
    <subcellularLocation>
        <location evidence="1">Cytoplasm</location>
    </subcellularLocation>
</comment>
<feature type="coiled-coil region" evidence="3">
    <location>
        <begin position="1672"/>
        <end position="1699"/>
    </location>
</feature>
<proteinExistence type="predicted"/>
<evidence type="ECO:0000256" key="2">
    <source>
        <dbReference type="ARBA" id="ARBA00022490"/>
    </source>
</evidence>
<dbReference type="FunFam" id="1.20.1410.10:FF:000001">
    <property type="entry name" value="Talin 2"/>
    <property type="match status" value="1"/>
</dbReference>
<dbReference type="Pfam" id="PF21896">
    <property type="entry name" value="Talin_IBS2B"/>
    <property type="match status" value="2"/>
</dbReference>
<organism evidence="6 7">
    <name type="scientific">Sinocyclocheilus rhinocerous</name>
    <dbReference type="NCBI Taxonomy" id="307959"/>
    <lineage>
        <taxon>Eukaryota</taxon>
        <taxon>Metazoa</taxon>
        <taxon>Chordata</taxon>
        <taxon>Craniata</taxon>
        <taxon>Vertebrata</taxon>
        <taxon>Euteleostomi</taxon>
        <taxon>Actinopterygii</taxon>
        <taxon>Neopterygii</taxon>
        <taxon>Teleostei</taxon>
        <taxon>Ostariophysi</taxon>
        <taxon>Cypriniformes</taxon>
        <taxon>Cyprinidae</taxon>
        <taxon>Cyprininae</taxon>
        <taxon>Sinocyclocheilus</taxon>
    </lineage>
</organism>
<dbReference type="GO" id="GO:0005178">
    <property type="term" value="F:integrin binding"/>
    <property type="evidence" value="ECO:0007669"/>
    <property type="project" value="TreeGrafter"/>
</dbReference>
<keyword evidence="3" id="KW-0175">Coiled coil</keyword>
<sequence length="1715" mass="180069">MRNQPCWRTPSTVLQQQFNKVGKVETGSVALPAIIRSGAGGPESFQMGSMPQAKQHITSGQMHRGHMPPLISAQQALTGTINSSMQAVQAVQASLVEFDALPPLGTDAASQAWRKNKMDESKHEIHSQVDAITAGTASMVNLTAGDPAETDYTAVGCAVTTISSNLTEMSKGVKLLAALMEDEGGHGQQLLGAAKSLACAVSEMLKTAQPASTEPRQNLLQAAGNVGQASGELLQQIGESDTDQHFQDMLMQLAKAVANAAAALVLKAKNVAQKTEDSTQQNRVIAAATQCALSTSQLVACTRVSVVAPTISSPVCQEQLVEAGKLVAKSVKGCVEASQGAANDEQLLRQVGVAATGVTQTLNELLQHIRQYASGGQPIGRHGEATDRILDVTDNIFSSMGDAGEMVRQARILAQATSDLVNAIKADAEGETDLENSRKLLSAAKLLADATAKMVEAAKGAAANPDSEEQQQKLREAAEGLRMATNAAAQNAIKKRLVNKLENAAKQAAAAGTQTIAAAQHAASSNKNPAAQQQLVQSCKGVADQIPQLVRGVRGSQAQPDSPSAQLALIGASQNFLQPGAKMVTAAKATVPTISDQASAMQLSQCSKTLASALAELRSASQKAQEACGPLEIDNALTMVRGLERDMQEAKASASEGKLKPLPGETLEKCSQDLGSSTKAVSSAIAQLLSEATQGNENYTGMAARDVAQALRSLASAARGVAANTEDPHARNAMLDCTADVMDKSASLIEETKRAIAKPGDPDSQQRLAQVAKAVSQALNRSVNCLPGQRDVDNAIRTVGEASKKLLSNKVSPLAIKIFHKVFSRMQFAILLSSGWSCDFCLKPVQDMAGQSQSKEDQTQVVTNLKTISMSSSKLLLAAKALSTDPNSPNLKNQLAAAARAVTDSINQLISMCTQQAPGQKECDNALRELETVGGMLENPTEAVSDMGYFDCIDSVMENSKVLGEAMAGISHNAKNSNLPEFGDSAAHTQEALVESVQMMKEAVEDLAATLSEAASATGAVGGMVNSISQAINKMEDGPGVEPEGTFVDYQTTMVKTAKAIAVTVQEMVTKSNTNPDELGGLANQLTTEFGDLASEARCAAMTAENDEIGSHIRKQVTELGYSCTGLVSKAGALQCSPNDSYTKKELIDSARKVSEKVSHVLAALQAGNRGTQACITAASAVSGIIADLDTTIMFATAGTLNRENAETFADHREHILKTAKVLVEDTKLLVSGAGASQEKLAQAAQSSVNTITKLADVVKLGAASLGAEDPETQVQTPASCPAAAGKPHDDPAMLQLKNSAKVMVTNVTSLLKTVKAVEDEATKGTRALEATIEHIKQELAVFSSPDPPPKTATPEEFIRMTKGITLATAKAVAAGNSCRQEDVIATANLSKLLTIDLTISHLGCFNAFMCLKSCGLYPQIIQKPSHDLKQQLAHFSKRVAGSVTELIQAAEAMKGTEWVDPEDPTVIAENELLGAAAAIEAAAKKLEQLKPRAKPKEADESLNFEEQILEAAKSIAAATSALVKAASAAQRELVAQGKVGAIPANAVDDGQWSQGLISAARMVAAATNNLCEAANSAVQGHASEEKLISSAKQVAASTAQLLVACKVKADQDSQTMKRLQVSVCVCVRAAGNAVKRASDNLVKAAQKAAFEAHDDQAVMVKSKMVGGIAQIIAAQEEMLRKERELEDARKKLAMIRQQQYKFLPSELREDGQDQ</sequence>
<dbReference type="InterPro" id="IPR035964">
    <property type="entry name" value="I/LWEQ_dom_sf"/>
</dbReference>
<dbReference type="PANTHER" id="PTHR19981:SF7">
    <property type="entry name" value="TALIN-1"/>
    <property type="match status" value="1"/>
</dbReference>
<evidence type="ECO:0000256" key="3">
    <source>
        <dbReference type="SAM" id="Coils"/>
    </source>
</evidence>
<dbReference type="SUPFAM" id="SSF109880">
    <property type="entry name" value="A middle domain of Talin 1"/>
    <property type="match status" value="1"/>
</dbReference>
<dbReference type="Pfam" id="PF21692">
    <property type="entry name" value="Talin_R4"/>
    <property type="match status" value="1"/>
</dbReference>
<dbReference type="FunFam" id="1.20.120.230:FF:000009">
    <property type="entry name" value="Talin 2"/>
    <property type="match status" value="1"/>
</dbReference>
<gene>
    <name evidence="6" type="primary">LOC107737170</name>
</gene>
<dbReference type="InterPro" id="IPR015224">
    <property type="entry name" value="Talin_cent"/>
</dbReference>
<feature type="region of interest" description="Disordered" evidence="4">
    <location>
        <begin position="1269"/>
        <end position="1288"/>
    </location>
</feature>
<dbReference type="GO" id="GO:0005737">
    <property type="term" value="C:cytoplasm"/>
    <property type="evidence" value="ECO:0007669"/>
    <property type="project" value="UniProtKB-SubCell"/>
</dbReference>
<dbReference type="Gene3D" id="1.20.120.230">
    <property type="entry name" value="Alpha-catenin/vinculin-like"/>
    <property type="match status" value="4"/>
</dbReference>
<dbReference type="Proteomes" id="UP000472270">
    <property type="component" value="Unassembled WGS sequence"/>
</dbReference>
<dbReference type="InterPro" id="IPR002558">
    <property type="entry name" value="ILWEQ_dom"/>
</dbReference>
<dbReference type="GO" id="GO:0098609">
    <property type="term" value="P:cell-cell adhesion"/>
    <property type="evidence" value="ECO:0007669"/>
    <property type="project" value="TreeGrafter"/>
</dbReference>
<dbReference type="InterPro" id="IPR057346">
    <property type="entry name" value="Talin1/2_VBS2"/>
</dbReference>
<dbReference type="FunFam" id="1.20.120.230:FF:000003">
    <property type="entry name" value="Talin 2"/>
    <property type="match status" value="1"/>
</dbReference>
<dbReference type="GO" id="GO:0005886">
    <property type="term" value="C:plasma membrane"/>
    <property type="evidence" value="ECO:0007669"/>
    <property type="project" value="TreeGrafter"/>
</dbReference>
<dbReference type="Pfam" id="PF01608">
    <property type="entry name" value="I_LWEQ"/>
    <property type="match status" value="1"/>
</dbReference>
<dbReference type="Pfam" id="PF09141">
    <property type="entry name" value="Talin_middle"/>
    <property type="match status" value="1"/>
</dbReference>
<dbReference type="InterPro" id="IPR049108">
    <property type="entry name" value="Talin_R4"/>
</dbReference>
<dbReference type="SMART" id="SM00307">
    <property type="entry name" value="ILWEQ"/>
    <property type="match status" value="1"/>
</dbReference>
<reference evidence="6" key="1">
    <citation type="submission" date="2025-08" db="UniProtKB">
        <authorList>
            <consortium name="Ensembl"/>
        </authorList>
    </citation>
    <scope>IDENTIFICATION</scope>
</reference>